<evidence type="ECO:0000256" key="6">
    <source>
        <dbReference type="SAM" id="MobiDB-lite"/>
    </source>
</evidence>
<feature type="region of interest" description="Disordered" evidence="6">
    <location>
        <begin position="775"/>
        <end position="806"/>
    </location>
</feature>
<dbReference type="SMART" id="SM00283">
    <property type="entry name" value="MA"/>
    <property type="match status" value="1"/>
</dbReference>
<dbReference type="Proteomes" id="UP000254771">
    <property type="component" value="Unassembled WGS sequence"/>
</dbReference>
<organism evidence="11 12">
    <name type="scientific">endosymbiont of Escarpia spicata</name>
    <dbReference type="NCBI Taxonomy" id="2200908"/>
    <lineage>
        <taxon>Bacteria</taxon>
        <taxon>Pseudomonadati</taxon>
        <taxon>Pseudomonadota</taxon>
        <taxon>Gammaproteobacteria</taxon>
        <taxon>sulfur-oxidizing symbionts</taxon>
    </lineage>
</organism>
<dbReference type="Pfam" id="PF00015">
    <property type="entry name" value="MCPsignal"/>
    <property type="match status" value="1"/>
</dbReference>
<dbReference type="PANTHER" id="PTHR43531">
    <property type="entry name" value="PROTEIN ICFG"/>
    <property type="match status" value="1"/>
</dbReference>
<feature type="transmembrane region" description="Helical" evidence="7">
    <location>
        <begin position="166"/>
        <end position="186"/>
    </location>
</feature>
<dbReference type="GO" id="GO:0006355">
    <property type="term" value="P:regulation of DNA-templated transcription"/>
    <property type="evidence" value="ECO:0007669"/>
    <property type="project" value="InterPro"/>
</dbReference>
<reference evidence="11 12" key="1">
    <citation type="journal article" date="2018" name="ISME J.">
        <title>Endosymbiont genomes yield clues of tubeworm success.</title>
        <authorList>
            <person name="Li Y."/>
            <person name="Liles M.R."/>
            <person name="Halanych K.M."/>
        </authorList>
    </citation>
    <scope>NUCLEOTIDE SEQUENCE [LARGE SCALE GENOMIC DNA]</scope>
    <source>
        <strain evidence="11">A1462</strain>
    </source>
</reference>
<proteinExistence type="inferred from homology"/>
<evidence type="ECO:0000256" key="5">
    <source>
        <dbReference type="PROSITE-ProRule" id="PRU00284"/>
    </source>
</evidence>
<dbReference type="SMART" id="SM00304">
    <property type="entry name" value="HAMP"/>
    <property type="match status" value="2"/>
</dbReference>
<dbReference type="Gene3D" id="1.10.287.950">
    <property type="entry name" value="Methyl-accepting chemotaxis protein"/>
    <property type="match status" value="1"/>
</dbReference>
<sequence>MKVNLPVTDNERVMRDGQTIVSKTDLKGIITFANQEFIDISGFTEAELIGKNHNIVRHPDVPSGAFGDLWQTLKSGRPWTGIVKNRCKNGDFYWVEANVAPIFEEGEIAGFLSVRNKPSREQISAAETVYKLAAEGKVSLREGSVIRSPWRDRLNLFRRFSILKKLMVVSAIPVIAVILFASVLILDRWQALQVVETEQLGAEHLSHLKQTLLHIADHRRRSTAFLAGDDGAGENLEALDNQISKDLVKIRQLIVRHHNRFQLEENLEGLESYWEEIREGYRDHDPAENVFLHTELQSDLMQMFRLLGKHSGLKQDPNVNTQNWSVLLIELLPQMADFLSQSQSIVTALQASGELDEESESGLTNTFYSLTILDERSRRLLEETTANTPGLEEKTTPPFGEYKYASSGLLPAMQELMANKVLTGEESGVTPEDFSSRSVQGIDGLLQLFDIGIGQIYAGLSLREQEALKVVYIAVGAALFIVLATILISYILLRRSVAIPLQETLKIFRRISSGEYHNRIEPTSEDEISNVLRGLKAMQIKLGFDITEAERRADEALRIQTALDNVSSCVMVSDRDHNIIYTNRAVQKLFHDVEKEIQRALPDFSAEAIIGSSLDRFHKHPEQQRQLLDQLTTTDRSRIDIGSRIFDLATSPVMDDEGERQGSATEWSDVTEQVQVEEEVAAVVEGVVQGELQQHIDLEDKHGFMRNLGTGINKLTQVVAESVSEMEGVLGSLSDGDLTRKLSEESEGAFGRLAEAANRTVDKLRNMVQEIQSSADAITQSTSEIASGSTEMSRRAETQASSLEETAASMEELTGTVQQNAENASVANQLAIAGRGVGEQGSEVVTQTVQAMEEISQSSSKIANIIGVIDEIAFQTNLLALNASVEAARAGERGRGFAVVATEVRNLAQRSATAAGEIKALIKDSEEKVATGSGLVNKSGETLREMIDAMKKVGDVVSEIAAASTEQAEGIRQVNQAVIQLDDSTQQNAALSEETSAASQSLDDQARRLVELVSNFTLPE</sequence>
<dbReference type="GO" id="GO:0006935">
    <property type="term" value="P:chemotaxis"/>
    <property type="evidence" value="ECO:0007669"/>
    <property type="project" value="InterPro"/>
</dbReference>
<dbReference type="Pfam" id="PF00672">
    <property type="entry name" value="HAMP"/>
    <property type="match status" value="1"/>
</dbReference>
<evidence type="ECO:0000256" key="2">
    <source>
        <dbReference type="ARBA" id="ARBA00022481"/>
    </source>
</evidence>
<dbReference type="SUPFAM" id="SSF55785">
    <property type="entry name" value="PYP-like sensor domain (PAS domain)"/>
    <property type="match status" value="2"/>
</dbReference>
<dbReference type="PRINTS" id="PR00260">
    <property type="entry name" value="CHEMTRNSDUCR"/>
</dbReference>
<dbReference type="NCBIfam" id="TIGR00229">
    <property type="entry name" value="sensory_box"/>
    <property type="match status" value="1"/>
</dbReference>
<feature type="domain" description="Methyl-accepting transducer" evidence="8">
    <location>
        <begin position="774"/>
        <end position="1003"/>
    </location>
</feature>
<dbReference type="InterPro" id="IPR001610">
    <property type="entry name" value="PAC"/>
</dbReference>
<dbReference type="PANTHER" id="PTHR43531:SF14">
    <property type="entry name" value="METHYL-ACCEPTING CHEMOTAXIS PROTEIN I-RELATED"/>
    <property type="match status" value="1"/>
</dbReference>
<dbReference type="EMBL" id="QFXE01000021">
    <property type="protein sequence ID" value="RDH82130.1"/>
    <property type="molecule type" value="Genomic_DNA"/>
</dbReference>
<dbReference type="PROSITE" id="PS50111">
    <property type="entry name" value="CHEMOTAXIS_TRANSDUC_2"/>
    <property type="match status" value="1"/>
</dbReference>
<evidence type="ECO:0000313" key="12">
    <source>
        <dbReference type="Proteomes" id="UP000254771"/>
    </source>
</evidence>
<gene>
    <name evidence="11" type="ORF">DIZ78_17070</name>
</gene>
<comment type="subcellular location">
    <subcellularLocation>
        <location evidence="1">Membrane</location>
    </subcellularLocation>
</comment>
<keyword evidence="7" id="KW-0812">Transmembrane</keyword>
<dbReference type="CDD" id="cd06225">
    <property type="entry name" value="HAMP"/>
    <property type="match status" value="1"/>
</dbReference>
<dbReference type="FunFam" id="1.10.287.950:FF:000001">
    <property type="entry name" value="Methyl-accepting chemotaxis sensory transducer"/>
    <property type="match status" value="1"/>
</dbReference>
<evidence type="ECO:0000259" key="10">
    <source>
        <dbReference type="PROSITE" id="PS50885"/>
    </source>
</evidence>
<dbReference type="Gene3D" id="3.30.450.20">
    <property type="entry name" value="PAS domain"/>
    <property type="match status" value="2"/>
</dbReference>
<dbReference type="InterPro" id="IPR003660">
    <property type="entry name" value="HAMP_dom"/>
</dbReference>
<dbReference type="Gene3D" id="6.10.340.10">
    <property type="match status" value="1"/>
</dbReference>
<keyword evidence="3 5" id="KW-0807">Transducer</keyword>
<dbReference type="AlphaFoldDB" id="A0A370DC27"/>
<dbReference type="InterPro" id="IPR004089">
    <property type="entry name" value="MCPsignal_dom"/>
</dbReference>
<dbReference type="PROSITE" id="PS50112">
    <property type="entry name" value="PAS"/>
    <property type="match status" value="1"/>
</dbReference>
<dbReference type="PROSITE" id="PS50885">
    <property type="entry name" value="HAMP"/>
    <property type="match status" value="2"/>
</dbReference>
<comment type="similarity">
    <text evidence="4">Belongs to the methyl-accepting chemotaxis (MCP) protein family.</text>
</comment>
<evidence type="ECO:0000313" key="11">
    <source>
        <dbReference type="EMBL" id="RDH82130.1"/>
    </source>
</evidence>
<dbReference type="GO" id="GO:0005886">
    <property type="term" value="C:plasma membrane"/>
    <property type="evidence" value="ECO:0007669"/>
    <property type="project" value="TreeGrafter"/>
</dbReference>
<evidence type="ECO:0000259" key="9">
    <source>
        <dbReference type="PROSITE" id="PS50112"/>
    </source>
</evidence>
<dbReference type="CDD" id="cd00130">
    <property type="entry name" value="PAS"/>
    <property type="match status" value="1"/>
</dbReference>
<evidence type="ECO:0000256" key="3">
    <source>
        <dbReference type="ARBA" id="ARBA00023224"/>
    </source>
</evidence>
<dbReference type="SUPFAM" id="SSF58104">
    <property type="entry name" value="Methyl-accepting chemotaxis protein (MCP) signaling domain"/>
    <property type="match status" value="1"/>
</dbReference>
<feature type="domain" description="PAS" evidence="9">
    <location>
        <begin position="25"/>
        <end position="60"/>
    </location>
</feature>
<dbReference type="InterPro" id="IPR051310">
    <property type="entry name" value="MCP_chemotaxis"/>
</dbReference>
<dbReference type="InterPro" id="IPR013767">
    <property type="entry name" value="PAS_fold"/>
</dbReference>
<comment type="caution">
    <text evidence="11">The sequence shown here is derived from an EMBL/GenBank/DDBJ whole genome shotgun (WGS) entry which is preliminary data.</text>
</comment>
<protein>
    <recommendedName>
        <fullName evidence="13">Chemotaxis protein</fullName>
    </recommendedName>
</protein>
<feature type="compositionally biased region" description="Polar residues" evidence="6">
    <location>
        <begin position="775"/>
        <end position="791"/>
    </location>
</feature>
<keyword evidence="7" id="KW-1133">Transmembrane helix</keyword>
<dbReference type="Pfam" id="PF08447">
    <property type="entry name" value="PAS_3"/>
    <property type="match status" value="1"/>
</dbReference>
<keyword evidence="12" id="KW-1185">Reference proteome</keyword>
<feature type="transmembrane region" description="Helical" evidence="7">
    <location>
        <begin position="470"/>
        <end position="493"/>
    </location>
</feature>
<name>A0A370DC27_9GAMM</name>
<dbReference type="CDD" id="cd11386">
    <property type="entry name" value="MCP_signal"/>
    <property type="match status" value="1"/>
</dbReference>
<dbReference type="InterPro" id="IPR035965">
    <property type="entry name" value="PAS-like_dom_sf"/>
</dbReference>
<feature type="domain" description="HAMP" evidence="10">
    <location>
        <begin position="495"/>
        <end position="547"/>
    </location>
</feature>
<feature type="domain" description="HAMP" evidence="10">
    <location>
        <begin position="717"/>
        <end position="769"/>
    </location>
</feature>
<evidence type="ECO:0000256" key="7">
    <source>
        <dbReference type="SAM" id="Phobius"/>
    </source>
</evidence>
<dbReference type="GO" id="GO:0007165">
    <property type="term" value="P:signal transduction"/>
    <property type="evidence" value="ECO:0007669"/>
    <property type="project" value="UniProtKB-KW"/>
</dbReference>
<dbReference type="GO" id="GO:0004888">
    <property type="term" value="F:transmembrane signaling receptor activity"/>
    <property type="evidence" value="ECO:0007669"/>
    <property type="project" value="InterPro"/>
</dbReference>
<dbReference type="InterPro" id="IPR013655">
    <property type="entry name" value="PAS_fold_3"/>
</dbReference>
<evidence type="ECO:0008006" key="13">
    <source>
        <dbReference type="Google" id="ProtNLM"/>
    </source>
</evidence>
<dbReference type="InterPro" id="IPR004090">
    <property type="entry name" value="Chemotax_Me-accpt_rcpt"/>
</dbReference>
<evidence type="ECO:0000259" key="8">
    <source>
        <dbReference type="PROSITE" id="PS50111"/>
    </source>
</evidence>
<accession>A0A370DC27</accession>
<evidence type="ECO:0000256" key="4">
    <source>
        <dbReference type="ARBA" id="ARBA00029447"/>
    </source>
</evidence>
<keyword evidence="7" id="KW-0472">Membrane</keyword>
<evidence type="ECO:0000256" key="1">
    <source>
        <dbReference type="ARBA" id="ARBA00004370"/>
    </source>
</evidence>
<dbReference type="InterPro" id="IPR000014">
    <property type="entry name" value="PAS"/>
</dbReference>
<dbReference type="Pfam" id="PF00989">
    <property type="entry name" value="PAS"/>
    <property type="match status" value="1"/>
</dbReference>
<dbReference type="SMART" id="SM00086">
    <property type="entry name" value="PAC"/>
    <property type="match status" value="1"/>
</dbReference>
<dbReference type="SMART" id="SM00091">
    <property type="entry name" value="PAS"/>
    <property type="match status" value="2"/>
</dbReference>
<keyword evidence="2" id="KW-0488">Methylation</keyword>